<sequence length="247" mass="28687">MPTETIPGTNRPAAFKLPDPGSLGLDQEPPIASGRLVYNTDDASTLERFKIRELSEGWPMHRDACEWTDLRAIFDPRAFLNICWLQLHRDDAINKWTNGWKNGEYITHRVLGHAVEIKGDRAINKMKVTISWRFSDEDGVEWDCDCDVRFVLFLGKQPQGWQIFCNHPIYEKDKIVPVNPSRIPKIDPEAVAKEPKGYRYLAYSIRRLGYPIKTNLPQLYGRERDLVYQEMVDWLDGKEIDFSADEF</sequence>
<dbReference type="OMA" id="AFINISW"/>
<dbReference type="Pfam" id="PF13577">
    <property type="entry name" value="SnoaL_4"/>
    <property type="match status" value="1"/>
</dbReference>
<accession>Q0CU45</accession>
<evidence type="ECO:0000256" key="1">
    <source>
        <dbReference type="SAM" id="MobiDB-lite"/>
    </source>
</evidence>
<dbReference type="RefSeq" id="XP_001211967.1">
    <property type="nucleotide sequence ID" value="XM_001211967.1"/>
</dbReference>
<dbReference type="AlphaFoldDB" id="Q0CU45"/>
<dbReference type="EMBL" id="CH476597">
    <property type="protein sequence ID" value="EAU36063.1"/>
    <property type="molecule type" value="Genomic_DNA"/>
</dbReference>
<feature type="domain" description="SnoaL-like" evidence="2">
    <location>
        <begin position="46"/>
        <end position="163"/>
    </location>
</feature>
<dbReference type="eggNOG" id="ENOG502RYCB">
    <property type="taxonomic scope" value="Eukaryota"/>
</dbReference>
<dbReference type="SUPFAM" id="SSF54427">
    <property type="entry name" value="NTF2-like"/>
    <property type="match status" value="1"/>
</dbReference>
<feature type="region of interest" description="Disordered" evidence="1">
    <location>
        <begin position="1"/>
        <end position="22"/>
    </location>
</feature>
<dbReference type="InterPro" id="IPR032710">
    <property type="entry name" value="NTF2-like_dom_sf"/>
</dbReference>
<dbReference type="InterPro" id="IPR037401">
    <property type="entry name" value="SnoaL-like"/>
</dbReference>
<dbReference type="OrthoDB" id="2533647at2759"/>
<dbReference type="Proteomes" id="UP000007963">
    <property type="component" value="Unassembled WGS sequence"/>
</dbReference>
<gene>
    <name evidence="3" type="ORF">ATEG_02789</name>
</gene>
<dbReference type="VEuPathDB" id="FungiDB:ATEG_02789"/>
<dbReference type="Gene3D" id="3.10.450.50">
    <property type="match status" value="1"/>
</dbReference>
<organism evidence="3 4">
    <name type="scientific">Aspergillus terreus (strain NIH 2624 / FGSC A1156)</name>
    <dbReference type="NCBI Taxonomy" id="341663"/>
    <lineage>
        <taxon>Eukaryota</taxon>
        <taxon>Fungi</taxon>
        <taxon>Dikarya</taxon>
        <taxon>Ascomycota</taxon>
        <taxon>Pezizomycotina</taxon>
        <taxon>Eurotiomycetes</taxon>
        <taxon>Eurotiomycetidae</taxon>
        <taxon>Eurotiales</taxon>
        <taxon>Aspergillaceae</taxon>
        <taxon>Aspergillus</taxon>
        <taxon>Aspergillus subgen. Circumdati</taxon>
    </lineage>
</organism>
<dbReference type="GeneID" id="4317363"/>
<reference evidence="4" key="1">
    <citation type="submission" date="2005-09" db="EMBL/GenBank/DDBJ databases">
        <title>Annotation of the Aspergillus terreus NIH2624 genome.</title>
        <authorList>
            <person name="Birren B.W."/>
            <person name="Lander E.S."/>
            <person name="Galagan J.E."/>
            <person name="Nusbaum C."/>
            <person name="Devon K."/>
            <person name="Henn M."/>
            <person name="Ma L.-J."/>
            <person name="Jaffe D.B."/>
            <person name="Butler J."/>
            <person name="Alvarez P."/>
            <person name="Gnerre S."/>
            <person name="Grabherr M."/>
            <person name="Kleber M."/>
            <person name="Mauceli E.W."/>
            <person name="Brockman W."/>
            <person name="Rounsley S."/>
            <person name="Young S.K."/>
            <person name="LaButti K."/>
            <person name="Pushparaj V."/>
            <person name="DeCaprio D."/>
            <person name="Crawford M."/>
            <person name="Koehrsen M."/>
            <person name="Engels R."/>
            <person name="Montgomery P."/>
            <person name="Pearson M."/>
            <person name="Howarth C."/>
            <person name="Larson L."/>
            <person name="Luoma S."/>
            <person name="White J."/>
            <person name="Alvarado L."/>
            <person name="Kodira C.D."/>
            <person name="Zeng Q."/>
            <person name="Oleary S."/>
            <person name="Yandava C."/>
            <person name="Denning D.W."/>
            <person name="Nierman W.C."/>
            <person name="Milne T."/>
            <person name="Madden K."/>
        </authorList>
    </citation>
    <scope>NUCLEOTIDE SEQUENCE [LARGE SCALE GENOMIC DNA]</scope>
    <source>
        <strain evidence="4">NIH 2624 / FGSC A1156</strain>
    </source>
</reference>
<evidence type="ECO:0000259" key="2">
    <source>
        <dbReference type="Pfam" id="PF13577"/>
    </source>
</evidence>
<evidence type="ECO:0000313" key="4">
    <source>
        <dbReference type="Proteomes" id="UP000007963"/>
    </source>
</evidence>
<evidence type="ECO:0000313" key="3">
    <source>
        <dbReference type="EMBL" id="EAU36063.1"/>
    </source>
</evidence>
<protein>
    <recommendedName>
        <fullName evidence="2">SnoaL-like domain-containing protein</fullName>
    </recommendedName>
</protein>
<proteinExistence type="predicted"/>
<name>Q0CU45_ASPTN</name>
<dbReference type="HOGENOM" id="CLU_067875_2_0_1"/>